<organism evidence="1">
    <name type="scientific">Streptococcus pneumoniae</name>
    <dbReference type="NCBI Taxonomy" id="1313"/>
    <lineage>
        <taxon>Bacteria</taxon>
        <taxon>Bacillati</taxon>
        <taxon>Bacillota</taxon>
        <taxon>Bacilli</taxon>
        <taxon>Lactobacillales</taxon>
        <taxon>Streptococcaceae</taxon>
        <taxon>Streptococcus</taxon>
    </lineage>
</organism>
<evidence type="ECO:0000313" key="1">
    <source>
        <dbReference type="EMBL" id="VNQ45950.1"/>
    </source>
</evidence>
<dbReference type="EMBL" id="CAATIB010000008">
    <property type="protein sequence ID" value="VNQ45950.1"/>
    <property type="molecule type" value="Genomic_DNA"/>
</dbReference>
<protein>
    <submittedName>
        <fullName evidence="1">Phage protein</fullName>
    </submittedName>
</protein>
<name>A0A4J2CRE4_STREE</name>
<dbReference type="RefSeq" id="WP_054369332.1">
    <property type="nucleotide sequence ID" value="NZ_CNVI02000126.1"/>
</dbReference>
<gene>
    <name evidence="1" type="ORF">SAMEA3381413_01077</name>
</gene>
<dbReference type="AlphaFoldDB" id="A0A4J2CRE4"/>
<accession>A0A4J2CRE4</accession>
<reference evidence="1" key="1">
    <citation type="submission" date="2019-04" db="EMBL/GenBank/DDBJ databases">
        <authorList>
            <consortium name="Pathogen Informatics"/>
        </authorList>
    </citation>
    <scope>NUCLEOTIDE SEQUENCE</scope>
    <source>
        <strain evidence="1">GPSC30</strain>
    </source>
</reference>
<proteinExistence type="predicted"/>
<sequence length="87" mass="10466">MRPRKYPYSGRRKRQERPADVTLPDLVVLPNVSFRKELIKHVYTVTRYHDGCTIIRFRIPRFLGTYDEQKVEVKLSYEETLKILNNL</sequence>